<gene>
    <name evidence="4" type="ORF">ACFPJA_07545</name>
</gene>
<evidence type="ECO:0000256" key="2">
    <source>
        <dbReference type="SAM" id="MobiDB-lite"/>
    </source>
</evidence>
<dbReference type="EMBL" id="JBHSKV010000010">
    <property type="protein sequence ID" value="MFC5134572.1"/>
    <property type="molecule type" value="Genomic_DNA"/>
</dbReference>
<dbReference type="Proteomes" id="UP001596145">
    <property type="component" value="Unassembled WGS sequence"/>
</dbReference>
<evidence type="ECO:0000313" key="4">
    <source>
        <dbReference type="EMBL" id="MFC5134572.1"/>
    </source>
</evidence>
<feature type="transmembrane region" description="Helical" evidence="3">
    <location>
        <begin position="272"/>
        <end position="296"/>
    </location>
</feature>
<protein>
    <submittedName>
        <fullName evidence="4">Carboxypeptidase regulatory-like domain-containing protein</fullName>
    </submittedName>
</protein>
<dbReference type="SUPFAM" id="SSF49452">
    <property type="entry name" value="Starch-binding domain-like"/>
    <property type="match status" value="2"/>
</dbReference>
<keyword evidence="3" id="KW-0472">Membrane</keyword>
<dbReference type="SUPFAM" id="SSF49464">
    <property type="entry name" value="Carboxypeptidase regulatory domain-like"/>
    <property type="match status" value="2"/>
</dbReference>
<keyword evidence="5" id="KW-1185">Reference proteome</keyword>
<keyword evidence="3" id="KW-0812">Transmembrane</keyword>
<sequence length="645" mass="67943">MPSLRVYDTKGNEHSPTGEAGRSNERVKDLFYDGVRLAIETGRERKFTMFFRARETRNARTEQFYAVYDTRDGSMREFIDALRDRIESEWGYTIDDSADDMSVFRALDAGQTSLPGSTQDRAILEELIGSRQGGTVGVRDAESALGLVNEFMGTYNRAAVADSPESNALSDFDLVVAPNGSSGIVPVGDTEARWESTKESIRSRLIDEEIASINESVQTLSREHGLSSSEIRRRVSQRVPALSAPSSGGSTTDRLSSAGSSSRFDMAEIGKYVAIGAIVLIVLIAAFFGASAFGLIGGGGGDDGGAANGTDAALASMSGTVVDADGEAIGTDVEVTAERIADGNGTEVDGNTSTTTAEGGAFTFENVSAGTYEVSAGSTDVFEYGTQEVDVGENGTDGVEIAPTSATVSGTVVDANGDGLNASIELVDGNDETVTSTTGESYEFSVDDLSGSYTLNVVPEEDGYESVERPVESFGEQDPIELEESTFTLSGSVTDSNGEGLDGATVTVVGEDEFSDTTPAGGAYEIEDIPAGEYEIEASLDGYTTDTASVTGNDDVTQNFELEENGAINGTTTANGNPALYELELRQDGETVRETSSDSDTGDFLIEDVGSGEYTLIASRSGEEQEATVQVDSGETTTQDFNIDF</sequence>
<evidence type="ECO:0000256" key="1">
    <source>
        <dbReference type="ARBA" id="ARBA00022729"/>
    </source>
</evidence>
<dbReference type="InterPro" id="IPR051417">
    <property type="entry name" value="SDr/BOS_complex"/>
</dbReference>
<accession>A0ABD5QQW6</accession>
<reference evidence="4 5" key="1">
    <citation type="journal article" date="2019" name="Int. J. Syst. Evol. Microbiol.">
        <title>The Global Catalogue of Microorganisms (GCM) 10K type strain sequencing project: providing services to taxonomists for standard genome sequencing and annotation.</title>
        <authorList>
            <consortium name="The Broad Institute Genomics Platform"/>
            <consortium name="The Broad Institute Genome Sequencing Center for Infectious Disease"/>
            <person name="Wu L."/>
            <person name="Ma J."/>
        </authorList>
    </citation>
    <scope>NUCLEOTIDE SEQUENCE [LARGE SCALE GENOMIC DNA]</scope>
    <source>
        <strain evidence="4 5">CGMCC 1.16026</strain>
    </source>
</reference>
<dbReference type="InterPro" id="IPR008969">
    <property type="entry name" value="CarboxyPept-like_regulatory"/>
</dbReference>
<proteinExistence type="predicted"/>
<dbReference type="PANTHER" id="PTHR23303">
    <property type="entry name" value="CARBOXYPEPTIDASE REGULATORY REGION-CONTAINING"/>
    <property type="match status" value="1"/>
</dbReference>
<comment type="caution">
    <text evidence="4">The sequence shown here is derived from an EMBL/GenBank/DDBJ whole genome shotgun (WGS) entry which is preliminary data.</text>
</comment>
<feature type="compositionally biased region" description="Polar residues" evidence="2">
    <location>
        <begin position="244"/>
        <end position="260"/>
    </location>
</feature>
<dbReference type="RefSeq" id="WP_122106110.1">
    <property type="nucleotide sequence ID" value="NZ_JBHSKV010000010.1"/>
</dbReference>
<feature type="region of interest" description="Disordered" evidence="2">
    <location>
        <begin position="237"/>
        <end position="260"/>
    </location>
</feature>
<name>A0ABD5QQW6_9EURY</name>
<keyword evidence="3" id="KW-1133">Transmembrane helix</keyword>
<dbReference type="Pfam" id="PF13620">
    <property type="entry name" value="CarboxypepD_reg"/>
    <property type="match status" value="1"/>
</dbReference>
<organism evidence="4 5">
    <name type="scientific">Halorubrum glutamatedens</name>
    <dbReference type="NCBI Taxonomy" id="2707018"/>
    <lineage>
        <taxon>Archaea</taxon>
        <taxon>Methanobacteriati</taxon>
        <taxon>Methanobacteriota</taxon>
        <taxon>Stenosarchaea group</taxon>
        <taxon>Halobacteria</taxon>
        <taxon>Halobacteriales</taxon>
        <taxon>Haloferacaceae</taxon>
        <taxon>Halorubrum</taxon>
    </lineage>
</organism>
<dbReference type="InterPro" id="IPR013784">
    <property type="entry name" value="Carb-bd-like_fold"/>
</dbReference>
<evidence type="ECO:0000256" key="3">
    <source>
        <dbReference type="SAM" id="Phobius"/>
    </source>
</evidence>
<dbReference type="Gene3D" id="2.60.40.1120">
    <property type="entry name" value="Carboxypeptidase-like, regulatory domain"/>
    <property type="match status" value="4"/>
</dbReference>
<feature type="region of interest" description="Disordered" evidence="2">
    <location>
        <begin position="1"/>
        <end position="22"/>
    </location>
</feature>
<evidence type="ECO:0000313" key="5">
    <source>
        <dbReference type="Proteomes" id="UP001596145"/>
    </source>
</evidence>
<keyword evidence="1" id="KW-0732">Signal</keyword>
<dbReference type="AlphaFoldDB" id="A0ABD5QQW6"/>